<accession>A0A2T5UCV6</accession>
<sequence length="123" mass="13522">MKPIVIRITHTPDIQRMCDWIDKNLPETSYLSNTFAFGNDEDWVLWKMMFSGSHHHICDRVWVHTETYKNVCASNNAKQAAASATSAAASAVGAMSLAANSISFVVHPQGSTSVKVANQVGWL</sequence>
<protein>
    <submittedName>
        <fullName evidence="1">Uncharacterized protein</fullName>
    </submittedName>
</protein>
<proteinExistence type="predicted"/>
<organism evidence="1 2">
    <name type="scientific">Sphingomonas faeni</name>
    <dbReference type="NCBI Taxonomy" id="185950"/>
    <lineage>
        <taxon>Bacteria</taxon>
        <taxon>Pseudomonadati</taxon>
        <taxon>Pseudomonadota</taxon>
        <taxon>Alphaproteobacteria</taxon>
        <taxon>Sphingomonadales</taxon>
        <taxon>Sphingomonadaceae</taxon>
        <taxon>Sphingomonas</taxon>
    </lineage>
</organism>
<dbReference type="AlphaFoldDB" id="A0A2T5UCV6"/>
<evidence type="ECO:0000313" key="2">
    <source>
        <dbReference type="Proteomes" id="UP000244013"/>
    </source>
</evidence>
<dbReference type="Proteomes" id="UP000244013">
    <property type="component" value="Unassembled WGS sequence"/>
</dbReference>
<comment type="caution">
    <text evidence="1">The sequence shown here is derived from an EMBL/GenBank/DDBJ whole genome shotgun (WGS) entry which is preliminary data.</text>
</comment>
<dbReference type="EMBL" id="QAYE01000001">
    <property type="protein sequence ID" value="PTW49342.1"/>
    <property type="molecule type" value="Genomic_DNA"/>
</dbReference>
<gene>
    <name evidence="1" type="ORF">C8J25_101850</name>
</gene>
<name>A0A2T5UCV6_9SPHN</name>
<reference evidence="1 2" key="1">
    <citation type="submission" date="2018-04" db="EMBL/GenBank/DDBJ databases">
        <title>Genomic Encyclopedia of Type Strains, Phase III (KMG-III): the genomes of soil and plant-associated and newly described type strains.</title>
        <authorList>
            <person name="Whitman W."/>
        </authorList>
    </citation>
    <scope>NUCLEOTIDE SEQUENCE [LARGE SCALE GENOMIC DNA]</scope>
    <source>
        <strain evidence="1 2">MA-olki</strain>
    </source>
</reference>
<evidence type="ECO:0000313" key="1">
    <source>
        <dbReference type="EMBL" id="PTW49342.1"/>
    </source>
</evidence>